<reference evidence="1 2" key="1">
    <citation type="submission" date="2020-08" db="EMBL/GenBank/DDBJ databases">
        <title>Genomic Encyclopedia of Type Strains, Phase III (KMG-III): the genomes of soil and plant-associated and newly described type strains.</title>
        <authorList>
            <person name="Whitman W."/>
        </authorList>
    </citation>
    <scope>NUCLEOTIDE SEQUENCE [LARGE SCALE GENOMIC DNA]</scope>
    <source>
        <strain evidence="1 2">CECT 8799</strain>
    </source>
</reference>
<evidence type="ECO:0000313" key="1">
    <source>
        <dbReference type="EMBL" id="MBB3060720.1"/>
    </source>
</evidence>
<gene>
    <name evidence="1" type="ORF">FHS09_001540</name>
</gene>
<dbReference type="RefSeq" id="WP_183458381.1">
    <property type="nucleotide sequence ID" value="NZ_JACHWZ010000006.1"/>
</dbReference>
<comment type="caution">
    <text evidence="1">The sequence shown here is derived from an EMBL/GenBank/DDBJ whole genome shotgun (WGS) entry which is preliminary data.</text>
</comment>
<name>A0A7W4WAK1_9GAMM</name>
<evidence type="ECO:0000313" key="2">
    <source>
        <dbReference type="Proteomes" id="UP000535937"/>
    </source>
</evidence>
<accession>A0A7W4WAK1</accession>
<proteinExistence type="predicted"/>
<keyword evidence="2" id="KW-1185">Reference proteome</keyword>
<dbReference type="AlphaFoldDB" id="A0A7W4WAK1"/>
<dbReference type="Proteomes" id="UP000535937">
    <property type="component" value="Unassembled WGS sequence"/>
</dbReference>
<organism evidence="1 2">
    <name type="scientific">Microbulbifer rhizosphaerae</name>
    <dbReference type="NCBI Taxonomy" id="1562603"/>
    <lineage>
        <taxon>Bacteria</taxon>
        <taxon>Pseudomonadati</taxon>
        <taxon>Pseudomonadota</taxon>
        <taxon>Gammaproteobacteria</taxon>
        <taxon>Cellvibrionales</taxon>
        <taxon>Microbulbiferaceae</taxon>
        <taxon>Microbulbifer</taxon>
    </lineage>
</organism>
<dbReference type="EMBL" id="JACHWZ010000006">
    <property type="protein sequence ID" value="MBB3060720.1"/>
    <property type="molecule type" value="Genomic_DNA"/>
</dbReference>
<protein>
    <submittedName>
        <fullName evidence="1">Uncharacterized protein</fullName>
    </submittedName>
</protein>
<sequence length="75" mass="8847">MNYVIKNKKDEWEALRLFEFNQYSDGVYYRSTVLETDDKVRLHLADIPLPNGILRVDENLSTTPTEFRLGHYALL</sequence>